<reference evidence="2" key="1">
    <citation type="journal article" date="2015" name="BMC Genomics">
        <title>Genomic and transcriptomic analysis of the endophytic fungus Pestalotiopsis fici reveals its lifestyle and high potential for synthesis of natural products.</title>
        <authorList>
            <person name="Wang X."/>
            <person name="Zhang X."/>
            <person name="Liu L."/>
            <person name="Xiang M."/>
            <person name="Wang W."/>
            <person name="Sun X."/>
            <person name="Che Y."/>
            <person name="Guo L."/>
            <person name="Liu G."/>
            <person name="Guo L."/>
            <person name="Wang C."/>
            <person name="Yin W.B."/>
            <person name="Stadler M."/>
            <person name="Zhang X."/>
            <person name="Liu X."/>
        </authorList>
    </citation>
    <scope>NUCLEOTIDE SEQUENCE [LARGE SCALE GENOMIC DNA]</scope>
    <source>
        <strain evidence="2">W106-1 / CGMCC3.15140</strain>
    </source>
</reference>
<dbReference type="AlphaFoldDB" id="W3X9B5"/>
<protein>
    <submittedName>
        <fullName evidence="1">Uncharacterized protein</fullName>
    </submittedName>
</protein>
<gene>
    <name evidence="1" type="ORF">PFICI_06999</name>
</gene>
<name>W3X9B5_PESFW</name>
<dbReference type="STRING" id="1229662.W3X9B5"/>
<evidence type="ECO:0000313" key="1">
    <source>
        <dbReference type="EMBL" id="ETS81997.1"/>
    </source>
</evidence>
<dbReference type="HOGENOM" id="CLU_1587082_0_0_1"/>
<accession>W3X9B5</accession>
<dbReference type="RefSeq" id="XP_007833771.1">
    <property type="nucleotide sequence ID" value="XM_007835580.1"/>
</dbReference>
<dbReference type="InParanoid" id="W3X9B5"/>
<proteinExistence type="predicted"/>
<sequence>MYKTQLKRWKLFKNNRAADVAAILRSQCRRNAVGKGSIAVRNGRRVNTETYLRRKGLSADDLLRLAPIETSAGSLPLYLRSVTPPVLRPPSPMQGVLLLGLATPGLVIKEAVGSWVLRECERLEEQTGTAMVIDSGVDCETTQQDRPLLSYYESTASKLTAEYYDAIW</sequence>
<dbReference type="OrthoDB" id="4115389at2759"/>
<organism evidence="1 2">
    <name type="scientific">Pestalotiopsis fici (strain W106-1 / CGMCC3.15140)</name>
    <dbReference type="NCBI Taxonomy" id="1229662"/>
    <lineage>
        <taxon>Eukaryota</taxon>
        <taxon>Fungi</taxon>
        <taxon>Dikarya</taxon>
        <taxon>Ascomycota</taxon>
        <taxon>Pezizomycotina</taxon>
        <taxon>Sordariomycetes</taxon>
        <taxon>Xylariomycetidae</taxon>
        <taxon>Amphisphaeriales</taxon>
        <taxon>Sporocadaceae</taxon>
        <taxon>Pestalotiopsis</taxon>
    </lineage>
</organism>
<dbReference type="Proteomes" id="UP000030651">
    <property type="component" value="Unassembled WGS sequence"/>
</dbReference>
<evidence type="ECO:0000313" key="2">
    <source>
        <dbReference type="Proteomes" id="UP000030651"/>
    </source>
</evidence>
<dbReference type="KEGG" id="pfy:PFICI_06999"/>
<keyword evidence="2" id="KW-1185">Reference proteome</keyword>
<dbReference type="EMBL" id="KI912112">
    <property type="protein sequence ID" value="ETS81997.1"/>
    <property type="molecule type" value="Genomic_DNA"/>
</dbReference>
<dbReference type="GeneID" id="19272012"/>